<feature type="transmembrane region" description="Helical" evidence="1">
    <location>
        <begin position="20"/>
        <end position="41"/>
    </location>
</feature>
<dbReference type="PANTHER" id="PTHR34116">
    <property type="entry name" value="PLASMINOGEN ACTIVATOR INHIBITOR"/>
    <property type="match status" value="1"/>
</dbReference>
<dbReference type="Proteomes" id="UP000188354">
    <property type="component" value="Chromosome LG15"/>
</dbReference>
<feature type="transmembrane region" description="Helical" evidence="1">
    <location>
        <begin position="261"/>
        <end position="286"/>
    </location>
</feature>
<dbReference type="KEGG" id="lang:109327728"/>
<keyword evidence="1" id="KW-1133">Transmembrane helix</keyword>
<feature type="transmembrane region" description="Helical" evidence="1">
    <location>
        <begin position="53"/>
        <end position="73"/>
    </location>
</feature>
<reference evidence="2 3" key="1">
    <citation type="journal article" date="2017" name="Plant Biotechnol. J.">
        <title>A comprehensive draft genome sequence for lupin (Lupinus angustifolius), an emerging health food: insights into plant-microbe interactions and legume evolution.</title>
        <authorList>
            <person name="Hane J.K."/>
            <person name="Ming Y."/>
            <person name="Kamphuis L.G."/>
            <person name="Nelson M.N."/>
            <person name="Garg G."/>
            <person name="Atkins C.A."/>
            <person name="Bayer P.E."/>
            <person name="Bravo A."/>
            <person name="Bringans S."/>
            <person name="Cannon S."/>
            <person name="Edwards D."/>
            <person name="Foley R."/>
            <person name="Gao L.L."/>
            <person name="Harrison M.J."/>
            <person name="Huang W."/>
            <person name="Hurgobin B."/>
            <person name="Li S."/>
            <person name="Liu C.W."/>
            <person name="McGrath A."/>
            <person name="Morahan G."/>
            <person name="Murray J."/>
            <person name="Weller J."/>
            <person name="Jian J."/>
            <person name="Singh K.B."/>
        </authorList>
    </citation>
    <scope>NUCLEOTIDE SEQUENCE [LARGE SCALE GENOMIC DNA]</scope>
    <source>
        <strain evidence="3">cv. Tanjil</strain>
        <tissue evidence="2">Whole plant</tissue>
    </source>
</reference>
<dbReference type="Gramene" id="OIV96867">
    <property type="protein sequence ID" value="OIV96867"/>
    <property type="gene ID" value="TanjilG_08728"/>
</dbReference>
<accession>A0A4P1QXK1</accession>
<feature type="transmembrane region" description="Helical" evidence="1">
    <location>
        <begin position="140"/>
        <end position="161"/>
    </location>
</feature>
<dbReference type="AlphaFoldDB" id="A0A4P1QXK1"/>
<keyword evidence="1" id="KW-0812">Transmembrane</keyword>
<dbReference type="STRING" id="3871.A0A4P1QXK1"/>
<evidence type="ECO:0008006" key="4">
    <source>
        <dbReference type="Google" id="ProtNLM"/>
    </source>
</evidence>
<evidence type="ECO:0000313" key="2">
    <source>
        <dbReference type="EMBL" id="OIV96867.1"/>
    </source>
</evidence>
<protein>
    <recommendedName>
        <fullName evidence="4">THH1/TOM1/TOM3 domain-containing protein</fullName>
    </recommendedName>
</protein>
<name>A0A4P1QXK1_LUPAN</name>
<evidence type="ECO:0000256" key="1">
    <source>
        <dbReference type="SAM" id="Phobius"/>
    </source>
</evidence>
<feature type="transmembrane region" description="Helical" evidence="1">
    <location>
        <begin position="107"/>
        <end position="128"/>
    </location>
</feature>
<keyword evidence="1" id="KW-0472">Membrane</keyword>
<dbReference type="OrthoDB" id="539709at2759"/>
<dbReference type="EMBL" id="CM007375">
    <property type="protein sequence ID" value="OIV96867.1"/>
    <property type="molecule type" value="Genomic_DNA"/>
</dbReference>
<dbReference type="PANTHER" id="PTHR34116:SF9">
    <property type="entry name" value="OS08G0346600 PROTEIN"/>
    <property type="match status" value="1"/>
</dbReference>
<feature type="transmembrane region" description="Helical" evidence="1">
    <location>
        <begin position="231"/>
        <end position="255"/>
    </location>
</feature>
<proteinExistence type="predicted"/>
<sequence>MVVMPIPALPFLNLTFDLTTVAFIFALIIFSVLSLCFIFHLRFKSKSLTHLQGFNSIWTVRFLLVLFIFFWAITELLRLPFFRRRYLYRFLPSFSISQQSEFCKLHVFFSLGFFEPAFLVTLLFLLNASTKEQTPNDTSAITFVIITCLPIATVQGLLLYFKAVVDHVPLFFRQTAVVINYGLGSETVLCGYPFLNSAVFAGFGVAYSLWFLVSCWRVLSLVINKGLRARIYALAVTVMVALPLQIVALGLTLFWRLDEDMYGVVSLVVFFGAFCCAVTGEGILVIKPISDALDVGGSCCKLSSCYGGGSQVKRSLVPEKTVVEGEGCV</sequence>
<feature type="transmembrane region" description="Helical" evidence="1">
    <location>
        <begin position="198"/>
        <end position="219"/>
    </location>
</feature>
<gene>
    <name evidence="2" type="ORF">TanjilG_08728</name>
</gene>
<organism evidence="2 3">
    <name type="scientific">Lupinus angustifolius</name>
    <name type="common">Narrow-leaved blue lupine</name>
    <dbReference type="NCBI Taxonomy" id="3871"/>
    <lineage>
        <taxon>Eukaryota</taxon>
        <taxon>Viridiplantae</taxon>
        <taxon>Streptophyta</taxon>
        <taxon>Embryophyta</taxon>
        <taxon>Tracheophyta</taxon>
        <taxon>Spermatophyta</taxon>
        <taxon>Magnoliopsida</taxon>
        <taxon>eudicotyledons</taxon>
        <taxon>Gunneridae</taxon>
        <taxon>Pentapetalae</taxon>
        <taxon>rosids</taxon>
        <taxon>fabids</taxon>
        <taxon>Fabales</taxon>
        <taxon>Fabaceae</taxon>
        <taxon>Papilionoideae</taxon>
        <taxon>50 kb inversion clade</taxon>
        <taxon>genistoids sensu lato</taxon>
        <taxon>core genistoids</taxon>
        <taxon>Genisteae</taxon>
        <taxon>Lupinus</taxon>
    </lineage>
</organism>
<keyword evidence="3" id="KW-1185">Reference proteome</keyword>
<evidence type="ECO:0000313" key="3">
    <source>
        <dbReference type="Proteomes" id="UP000188354"/>
    </source>
</evidence>